<dbReference type="PANTHER" id="PTHR34835">
    <property type="entry name" value="OS07G0283600 PROTEIN-RELATED"/>
    <property type="match status" value="1"/>
</dbReference>
<accession>A0A0A8XXG6</accession>
<dbReference type="EMBL" id="GBRH01281488">
    <property type="protein sequence ID" value="JAD16407.1"/>
    <property type="molecule type" value="Transcribed_RNA"/>
</dbReference>
<evidence type="ECO:0000313" key="1">
    <source>
        <dbReference type="EMBL" id="JAD16407.1"/>
    </source>
</evidence>
<sequence length="619" mass="70143">MIEARIQHRFSSKRLEAVVLSLSDVQKGYITKHGFGHLLDVHHFHVPLPFLEWIVEHIIVRSCQFRYQNKTININRSMVGSVLGIPSGDTAVNLEVKDVTVKNKIKELRDNFFGRSKLSISEIIALLYGDEKEESFMMSFMLVALACVICPSTQNNVNLKYINCLMDPYAIRNYDWSGHALDYICIEIQKFQGAIDSHDDSVSFKPLYVGGCLPLLAIIYMDFLNIESLVNHHEISYSIPRLCNVKSSDFSFVIDIDCNKSIQRRFSFGVTSFREISATPYAPTQNESENSNSQQPFRDFSDNAIPSPFHVSYEDDPNFRAIVSKYKDLFREQVVSSVFPAVLGSILPIFSDQMALMSAEIYSYCLSLRHNTTSHAQNVNSTPNNNSSGLNVDGSFLEQNFSSLPNVHMNTISSTPMASQDIQRHNIHEVDNHGCAEFHVTIHRSFQGTPIHQHSNTSDATPLINTSMVSPSLSNIAPISPFGTGHTETINPHKQRIGSSTLKKRNRKRRQAIYPQEDLSVKITISDTVEKVYDVFVREEIHPAQHEINSPLFINICGFHCSYLRFRQSLKAKGQVYDDVMGLFVQLFNLEYLDIPESRFSRKKNCILTFPCEQAACGI</sequence>
<evidence type="ECO:0008006" key="2">
    <source>
        <dbReference type="Google" id="ProtNLM"/>
    </source>
</evidence>
<dbReference type="PANTHER" id="PTHR34835:SF77">
    <property type="entry name" value="OS08G0365200 PROTEIN"/>
    <property type="match status" value="1"/>
</dbReference>
<reference evidence="1" key="1">
    <citation type="submission" date="2014-09" db="EMBL/GenBank/DDBJ databases">
        <authorList>
            <person name="Magalhaes I.L.F."/>
            <person name="Oliveira U."/>
            <person name="Santos F.R."/>
            <person name="Vidigal T.H.D.A."/>
            <person name="Brescovit A.D."/>
            <person name="Santos A.J."/>
        </authorList>
    </citation>
    <scope>NUCLEOTIDE SEQUENCE</scope>
    <source>
        <tissue evidence="1">Shoot tissue taken approximately 20 cm above the soil surface</tissue>
    </source>
</reference>
<reference evidence="1" key="2">
    <citation type="journal article" date="2015" name="Data Brief">
        <title>Shoot transcriptome of the giant reed, Arundo donax.</title>
        <authorList>
            <person name="Barrero R.A."/>
            <person name="Guerrero F.D."/>
            <person name="Moolhuijzen P."/>
            <person name="Goolsby J.A."/>
            <person name="Tidwell J."/>
            <person name="Bellgard S.E."/>
            <person name="Bellgard M.I."/>
        </authorList>
    </citation>
    <scope>NUCLEOTIDE SEQUENCE</scope>
    <source>
        <tissue evidence="1">Shoot tissue taken approximately 20 cm above the soil surface</tissue>
    </source>
</reference>
<proteinExistence type="predicted"/>
<protein>
    <recommendedName>
        <fullName evidence="2">Aminotransferase-like plant mobile domain-containing protein</fullName>
    </recommendedName>
</protein>
<organism evidence="1">
    <name type="scientific">Arundo donax</name>
    <name type="common">Giant reed</name>
    <name type="synonym">Donax arundinaceus</name>
    <dbReference type="NCBI Taxonomy" id="35708"/>
    <lineage>
        <taxon>Eukaryota</taxon>
        <taxon>Viridiplantae</taxon>
        <taxon>Streptophyta</taxon>
        <taxon>Embryophyta</taxon>
        <taxon>Tracheophyta</taxon>
        <taxon>Spermatophyta</taxon>
        <taxon>Magnoliopsida</taxon>
        <taxon>Liliopsida</taxon>
        <taxon>Poales</taxon>
        <taxon>Poaceae</taxon>
        <taxon>PACMAD clade</taxon>
        <taxon>Arundinoideae</taxon>
        <taxon>Arundineae</taxon>
        <taxon>Arundo</taxon>
    </lineage>
</organism>
<name>A0A0A8XXG6_ARUDO</name>
<dbReference type="AlphaFoldDB" id="A0A0A8XXG6"/>